<dbReference type="PANTHER" id="PTHR47926:SF452">
    <property type="entry name" value="PENTATRICOPEPTIDE REPEAT-CONTAINING PROTEIN"/>
    <property type="match status" value="1"/>
</dbReference>
<evidence type="ECO:0000256" key="2">
    <source>
        <dbReference type="PROSITE-ProRule" id="PRU00708"/>
    </source>
</evidence>
<feature type="repeat" description="PPR" evidence="2">
    <location>
        <begin position="406"/>
        <end position="436"/>
    </location>
</feature>
<dbReference type="FunFam" id="1.25.40.10:FF:000090">
    <property type="entry name" value="Pentatricopeptide repeat-containing protein, chloroplastic"/>
    <property type="match status" value="1"/>
</dbReference>
<dbReference type="InterPro" id="IPR011990">
    <property type="entry name" value="TPR-like_helical_dom_sf"/>
</dbReference>
<evidence type="ECO:0000313" key="3">
    <source>
        <dbReference type="EMBL" id="KAK4775603.1"/>
    </source>
</evidence>
<feature type="repeat" description="PPR" evidence="2">
    <location>
        <begin position="371"/>
        <end position="405"/>
    </location>
</feature>
<dbReference type="Proteomes" id="UP001345219">
    <property type="component" value="Chromosome 18"/>
</dbReference>
<dbReference type="InterPro" id="IPR046960">
    <property type="entry name" value="PPR_At4g14850-like_plant"/>
</dbReference>
<evidence type="ECO:0000256" key="1">
    <source>
        <dbReference type="ARBA" id="ARBA00022737"/>
    </source>
</evidence>
<dbReference type="PANTHER" id="PTHR47926">
    <property type="entry name" value="PENTATRICOPEPTIDE REPEAT-CONTAINING PROTEIN"/>
    <property type="match status" value="1"/>
</dbReference>
<organism evidence="3 4">
    <name type="scientific">Trapa incisa</name>
    <dbReference type="NCBI Taxonomy" id="236973"/>
    <lineage>
        <taxon>Eukaryota</taxon>
        <taxon>Viridiplantae</taxon>
        <taxon>Streptophyta</taxon>
        <taxon>Embryophyta</taxon>
        <taxon>Tracheophyta</taxon>
        <taxon>Spermatophyta</taxon>
        <taxon>Magnoliopsida</taxon>
        <taxon>eudicotyledons</taxon>
        <taxon>Gunneridae</taxon>
        <taxon>Pentapetalae</taxon>
        <taxon>rosids</taxon>
        <taxon>malvids</taxon>
        <taxon>Myrtales</taxon>
        <taxon>Lythraceae</taxon>
        <taxon>Trapa</taxon>
    </lineage>
</organism>
<dbReference type="Pfam" id="PF20431">
    <property type="entry name" value="E_motif"/>
    <property type="match status" value="1"/>
</dbReference>
<dbReference type="Pfam" id="PF01535">
    <property type="entry name" value="PPR"/>
    <property type="match status" value="3"/>
</dbReference>
<evidence type="ECO:0008006" key="5">
    <source>
        <dbReference type="Google" id="ProtNLM"/>
    </source>
</evidence>
<sequence>MFLHIHSLLLEISKLKQTISRTKQLHALVIKLQFSDDPFYATKIVRLYGLNGHLNYAANVFKQCSDKSVFLWNSIIRAYARACRFDGAFLMFSAMLQSETRPDCFSYACLIRASCERCCADGLRLLHCKTVVSGLGWDLICNSALVMAYSKQGQVEEAARIFHAIPDPDLVMWNSMIFGYSCCGMWKQALQMFAQMRSLGKKPDGYSIVGLISGLIGSDSIHIAGAMHAFCLKTSLASTHVGSALINMYARCGFIDSAEKVFGDLVNLDLVTWSALITGYSQCNESEKAVLCFRKMVSVEGGNLDPVLIASILAAAARLANRRTGMEMHASVIRSGLVWNVMVSSALMDMYAKCGMLGLARRVFEIMPEKNIVSYNSIIQALGLHGLAFKSFNVFHEMLYAGVEPDGGTFSALLCACCHAGLVNDGREIFTRMEKEFHVHPEVEHYVHMVKLLGMAGEFEEAYRMVDSLPELVDPGIWGALLSCCEVHGNSEMAELSAQKLFKSASAGKSAYGVMLSKVYAGDGRWRDANELRDEMAVSGLRKRPGLSWIGS</sequence>
<accession>A0AAN7KST5</accession>
<name>A0AAN7KST5_9MYRT</name>
<dbReference type="InterPro" id="IPR002885">
    <property type="entry name" value="PPR_rpt"/>
</dbReference>
<dbReference type="InterPro" id="IPR046848">
    <property type="entry name" value="E_motif"/>
</dbReference>
<dbReference type="NCBIfam" id="TIGR00756">
    <property type="entry name" value="PPR"/>
    <property type="match status" value="5"/>
</dbReference>
<dbReference type="EMBL" id="JAXIOK010000003">
    <property type="protein sequence ID" value="KAK4775603.1"/>
    <property type="molecule type" value="Genomic_DNA"/>
</dbReference>
<gene>
    <name evidence="3" type="ORF">SAY87_023564</name>
</gene>
<evidence type="ECO:0000313" key="4">
    <source>
        <dbReference type="Proteomes" id="UP001345219"/>
    </source>
</evidence>
<dbReference type="Pfam" id="PF13041">
    <property type="entry name" value="PPR_2"/>
    <property type="match status" value="3"/>
</dbReference>
<feature type="repeat" description="PPR" evidence="2">
    <location>
        <begin position="269"/>
        <end position="299"/>
    </location>
</feature>
<feature type="repeat" description="PPR" evidence="2">
    <location>
        <begin position="169"/>
        <end position="203"/>
    </location>
</feature>
<dbReference type="PROSITE" id="PS51375">
    <property type="entry name" value="PPR"/>
    <property type="match status" value="5"/>
</dbReference>
<reference evidence="3 4" key="1">
    <citation type="journal article" date="2023" name="Hortic Res">
        <title>Pangenome of water caltrop reveals structural variations and asymmetric subgenome divergence after allopolyploidization.</title>
        <authorList>
            <person name="Zhang X."/>
            <person name="Chen Y."/>
            <person name="Wang L."/>
            <person name="Yuan Y."/>
            <person name="Fang M."/>
            <person name="Shi L."/>
            <person name="Lu R."/>
            <person name="Comes H.P."/>
            <person name="Ma Y."/>
            <person name="Chen Y."/>
            <person name="Huang G."/>
            <person name="Zhou Y."/>
            <person name="Zheng Z."/>
            <person name="Qiu Y."/>
        </authorList>
    </citation>
    <scope>NUCLEOTIDE SEQUENCE [LARGE SCALE GENOMIC DNA]</scope>
    <source>
        <tissue evidence="3">Roots</tissue>
    </source>
</reference>
<comment type="caution">
    <text evidence="3">The sequence shown here is derived from an EMBL/GenBank/DDBJ whole genome shotgun (WGS) entry which is preliminary data.</text>
</comment>
<feature type="repeat" description="PPR" evidence="2">
    <location>
        <begin position="68"/>
        <end position="102"/>
    </location>
</feature>
<proteinExistence type="predicted"/>
<dbReference type="GO" id="GO:0009451">
    <property type="term" value="P:RNA modification"/>
    <property type="evidence" value="ECO:0007669"/>
    <property type="project" value="InterPro"/>
</dbReference>
<keyword evidence="4" id="KW-1185">Reference proteome</keyword>
<dbReference type="GO" id="GO:0003723">
    <property type="term" value="F:RNA binding"/>
    <property type="evidence" value="ECO:0007669"/>
    <property type="project" value="InterPro"/>
</dbReference>
<dbReference type="Gene3D" id="1.25.40.10">
    <property type="entry name" value="Tetratricopeptide repeat domain"/>
    <property type="match status" value="5"/>
</dbReference>
<protein>
    <recommendedName>
        <fullName evidence="5">Pentatricopeptide repeat-containing protein</fullName>
    </recommendedName>
</protein>
<dbReference type="AlphaFoldDB" id="A0AAN7KST5"/>
<keyword evidence="1" id="KW-0677">Repeat</keyword>